<evidence type="ECO:0000259" key="6">
    <source>
        <dbReference type="PROSITE" id="PS50222"/>
    </source>
</evidence>
<dbReference type="SMART" id="SM00054">
    <property type="entry name" value="EFh"/>
    <property type="match status" value="2"/>
</dbReference>
<evidence type="ECO:0000256" key="1">
    <source>
        <dbReference type="ARBA" id="ARBA00022737"/>
    </source>
</evidence>
<evidence type="ECO:0000256" key="4">
    <source>
        <dbReference type="PROSITE-ProRule" id="PRU00023"/>
    </source>
</evidence>
<keyword evidence="1" id="KW-0677">Repeat</keyword>
<feature type="compositionally biased region" description="Low complexity" evidence="5">
    <location>
        <begin position="436"/>
        <end position="453"/>
    </location>
</feature>
<dbReference type="InterPro" id="IPR036770">
    <property type="entry name" value="Ankyrin_rpt-contain_sf"/>
</dbReference>
<evidence type="ECO:0000313" key="7">
    <source>
        <dbReference type="EMBL" id="CAK9006978.1"/>
    </source>
</evidence>
<feature type="compositionally biased region" description="Basic and acidic residues" evidence="5">
    <location>
        <begin position="300"/>
        <end position="315"/>
    </location>
</feature>
<sequence length="662" mass="73596">MAPAEADPADYRPEADVERLARYFAQRYGGDDSLLEARKALDPEVSFDLPAFEQALKKWGVKVDNAVELFSHIDVDFSGSISVEELLNVLGSPVEEITRREHQRQRQEVKRIFEGLARSIVEKFGSIEDAFAKYGLHGTDSSLSLAQLGNLAKRLDIELEPGVLQRVFNEIDEDNTKSISVQELQKALMYHIVGFVVVEVANFLEQKPGGIVEAFGEFIAPGSVPKVAPPVLPGAPRVPTPPRLPVGEEGVSEEKFLKVLRQLKVLEHIGESHALMIHSALKPFAMEDFVRRLQEEHRVASEMKKRQKEDAERHEKERRRRLAESLKIDSRPRAEKEIKAWLEQASQMEEATLVTEKWARLARSGESKTQLRDYVSVLETLIKSKRANIEELRLRLERNGVAEAPRIPAGERHLIDSSASPSKLAPVPGRKLHAAVAPAASPVAHSPAASPASLRPDDTMHSEHRTMQAERLLQAAAHGRPTAVQRCLTSRADINAVAWSGVTALMCAARHGRLEVAQLLLESSADPVRTDMLGRTALDHARRQPAHVQEWLRGHRVLGRQEFERMVQVLGRELLVTEREWKRLEGMRESIPSEDVQRRTKLINRLGPKTLSQDNGQVGAFGSPYPSPASILGQGVSPLSLGRAVSFPPNLPTPKAHLTTPA</sequence>
<organism evidence="7 8">
    <name type="scientific">Durusdinium trenchii</name>
    <dbReference type="NCBI Taxonomy" id="1381693"/>
    <lineage>
        <taxon>Eukaryota</taxon>
        <taxon>Sar</taxon>
        <taxon>Alveolata</taxon>
        <taxon>Dinophyceae</taxon>
        <taxon>Suessiales</taxon>
        <taxon>Symbiodiniaceae</taxon>
        <taxon>Durusdinium</taxon>
    </lineage>
</organism>
<dbReference type="SMART" id="SM00248">
    <property type="entry name" value="ANK"/>
    <property type="match status" value="2"/>
</dbReference>
<dbReference type="PANTHER" id="PTHR24171">
    <property type="entry name" value="ANKYRIN REPEAT DOMAIN-CONTAINING PROTEIN 39-RELATED"/>
    <property type="match status" value="1"/>
</dbReference>
<evidence type="ECO:0000256" key="3">
    <source>
        <dbReference type="ARBA" id="ARBA00023043"/>
    </source>
</evidence>
<comment type="caution">
    <text evidence="7">The sequence shown here is derived from an EMBL/GenBank/DDBJ whole genome shotgun (WGS) entry which is preliminary data.</text>
</comment>
<feature type="region of interest" description="Disordered" evidence="5">
    <location>
        <begin position="300"/>
        <end position="328"/>
    </location>
</feature>
<dbReference type="Gene3D" id="1.10.238.10">
    <property type="entry name" value="EF-hand"/>
    <property type="match status" value="1"/>
</dbReference>
<dbReference type="InterPro" id="IPR011992">
    <property type="entry name" value="EF-hand-dom_pair"/>
</dbReference>
<dbReference type="EMBL" id="CAXAMN010003936">
    <property type="protein sequence ID" value="CAK9006978.1"/>
    <property type="molecule type" value="Genomic_DNA"/>
</dbReference>
<dbReference type="SUPFAM" id="SSF47473">
    <property type="entry name" value="EF-hand"/>
    <property type="match status" value="1"/>
</dbReference>
<dbReference type="PROSITE" id="PS50088">
    <property type="entry name" value="ANK_REPEAT"/>
    <property type="match status" value="1"/>
</dbReference>
<feature type="domain" description="EF-hand" evidence="6">
    <location>
        <begin position="159"/>
        <end position="194"/>
    </location>
</feature>
<dbReference type="PROSITE" id="PS50222">
    <property type="entry name" value="EF_HAND_2"/>
    <property type="match status" value="2"/>
</dbReference>
<dbReference type="Pfam" id="PF12796">
    <property type="entry name" value="Ank_2"/>
    <property type="match status" value="1"/>
</dbReference>
<dbReference type="SUPFAM" id="SSF48403">
    <property type="entry name" value="Ankyrin repeat"/>
    <property type="match status" value="1"/>
</dbReference>
<protein>
    <recommendedName>
        <fullName evidence="6">EF-hand domain-containing protein</fullName>
    </recommendedName>
</protein>
<evidence type="ECO:0000256" key="5">
    <source>
        <dbReference type="SAM" id="MobiDB-lite"/>
    </source>
</evidence>
<feature type="domain" description="EF-hand" evidence="6">
    <location>
        <begin position="61"/>
        <end position="96"/>
    </location>
</feature>
<dbReference type="PROSITE" id="PS00018">
    <property type="entry name" value="EF_HAND_1"/>
    <property type="match status" value="1"/>
</dbReference>
<dbReference type="InterPro" id="IPR002048">
    <property type="entry name" value="EF_hand_dom"/>
</dbReference>
<keyword evidence="2" id="KW-0106">Calcium</keyword>
<keyword evidence="3 4" id="KW-0040">ANK repeat</keyword>
<name>A0ABP0IXZ0_9DINO</name>
<accession>A0ABP0IXZ0</accession>
<evidence type="ECO:0000256" key="2">
    <source>
        <dbReference type="ARBA" id="ARBA00022837"/>
    </source>
</evidence>
<dbReference type="InterPro" id="IPR002110">
    <property type="entry name" value="Ankyrin_rpt"/>
</dbReference>
<reference evidence="7 8" key="1">
    <citation type="submission" date="2024-02" db="EMBL/GenBank/DDBJ databases">
        <authorList>
            <person name="Chen Y."/>
            <person name="Shah S."/>
            <person name="Dougan E. K."/>
            <person name="Thang M."/>
            <person name="Chan C."/>
        </authorList>
    </citation>
    <scope>NUCLEOTIDE SEQUENCE [LARGE SCALE GENOMIC DNA]</scope>
</reference>
<dbReference type="Proteomes" id="UP001642484">
    <property type="component" value="Unassembled WGS sequence"/>
</dbReference>
<feature type="repeat" description="ANK" evidence="4">
    <location>
        <begin position="500"/>
        <end position="532"/>
    </location>
</feature>
<feature type="region of interest" description="Disordered" evidence="5">
    <location>
        <begin position="436"/>
        <end position="459"/>
    </location>
</feature>
<gene>
    <name evidence="7" type="ORF">CCMP2556_LOCUS8648</name>
</gene>
<evidence type="ECO:0000313" key="8">
    <source>
        <dbReference type="Proteomes" id="UP001642484"/>
    </source>
</evidence>
<dbReference type="InterPro" id="IPR018247">
    <property type="entry name" value="EF_Hand_1_Ca_BS"/>
</dbReference>
<keyword evidence="8" id="KW-1185">Reference proteome</keyword>
<proteinExistence type="predicted"/>
<dbReference type="Gene3D" id="1.25.40.20">
    <property type="entry name" value="Ankyrin repeat-containing domain"/>
    <property type="match status" value="1"/>
</dbReference>
<dbReference type="PROSITE" id="PS50297">
    <property type="entry name" value="ANK_REP_REGION"/>
    <property type="match status" value="1"/>
</dbReference>